<dbReference type="InterPro" id="IPR010730">
    <property type="entry name" value="HET"/>
</dbReference>
<proteinExistence type="predicted"/>
<dbReference type="OrthoDB" id="3522278at2759"/>
<accession>A0A1L7WYY7</accession>
<organism evidence="2 3">
    <name type="scientific">Phialocephala subalpina</name>
    <dbReference type="NCBI Taxonomy" id="576137"/>
    <lineage>
        <taxon>Eukaryota</taxon>
        <taxon>Fungi</taxon>
        <taxon>Dikarya</taxon>
        <taxon>Ascomycota</taxon>
        <taxon>Pezizomycotina</taxon>
        <taxon>Leotiomycetes</taxon>
        <taxon>Helotiales</taxon>
        <taxon>Mollisiaceae</taxon>
        <taxon>Phialocephala</taxon>
        <taxon>Phialocephala fortinii species complex</taxon>
    </lineage>
</organism>
<dbReference type="PANTHER" id="PTHR33112:SF16">
    <property type="entry name" value="HETEROKARYON INCOMPATIBILITY DOMAIN-CONTAINING PROTEIN"/>
    <property type="match status" value="1"/>
</dbReference>
<dbReference type="Proteomes" id="UP000184330">
    <property type="component" value="Unassembled WGS sequence"/>
</dbReference>
<reference evidence="2 3" key="1">
    <citation type="submission" date="2016-03" db="EMBL/GenBank/DDBJ databases">
        <authorList>
            <person name="Ploux O."/>
        </authorList>
    </citation>
    <scope>NUCLEOTIDE SEQUENCE [LARGE SCALE GENOMIC DNA]</scope>
    <source>
        <strain evidence="2 3">UAMH 11012</strain>
    </source>
</reference>
<gene>
    <name evidence="2" type="ORF">PAC_07876</name>
</gene>
<evidence type="ECO:0000259" key="1">
    <source>
        <dbReference type="Pfam" id="PF06985"/>
    </source>
</evidence>
<evidence type="ECO:0000313" key="3">
    <source>
        <dbReference type="Proteomes" id="UP000184330"/>
    </source>
</evidence>
<name>A0A1L7WYY7_9HELO</name>
<keyword evidence="3" id="KW-1185">Reference proteome</keyword>
<dbReference type="Pfam" id="PF06985">
    <property type="entry name" value="HET"/>
    <property type="match status" value="1"/>
</dbReference>
<dbReference type="PANTHER" id="PTHR33112">
    <property type="entry name" value="DOMAIN PROTEIN, PUTATIVE-RELATED"/>
    <property type="match status" value="1"/>
</dbReference>
<dbReference type="STRING" id="576137.A0A1L7WYY7"/>
<dbReference type="AlphaFoldDB" id="A0A1L7WYY7"/>
<dbReference type="EMBL" id="FJOG01000011">
    <property type="protein sequence ID" value="CZR57986.1"/>
    <property type="molecule type" value="Genomic_DNA"/>
</dbReference>
<protein>
    <recommendedName>
        <fullName evidence="1">Heterokaryon incompatibility domain-containing protein</fullName>
    </recommendedName>
</protein>
<evidence type="ECO:0000313" key="2">
    <source>
        <dbReference type="EMBL" id="CZR57986.1"/>
    </source>
</evidence>
<sequence length="752" mass="85213">MSAYTAPGFLCKLCRNINFKLWQDLTKNEKSTIFQCVDEYDEDLDEDEAARENPYFASTLYHIHHPSLAAFQQSADDGCQFCYQILYGGLEDALGDHEEGWGPVIFTLDEDHSRSRAEMRSDEEQWSGELQVQMGSQYRAWMRLREYKDDLDNCAVLGKNFKSNMTTGSLANLGLAAKWLRNCMNDHGCCFPKSPSQSALPLRVLDIGASENDCGIFLSEGKGRLGSYATLSYCWGKPTQLPLHCTTIDNIEDRKQCIYPSILPQTFSDAISVCRHLGIRFLWIDSMCIIQENDDDWDDQAKQMAEIYSGAILNISAASGNDSTAGLFVDRDPRKTHPCPFSYSWKDESGSIVTSSYLSCLDSDEKQYGCLDTRGWTFQEMYLPCRTLRFSSQAMYWTCTSLIASEALPNGMLPSNNKSDFDKYIRTQPDGSTISQTDNWHKYRWWYNAVERYSSRQFTKESDRLPAVFGLASHFKHALQDEYLAGIWKADIVNGLAWKTDQYFDRNFTEQSTIGEDSLPLAPSWSWASRPGKGIIYSEREDSKDEMMPDSIESYGNIIGSGNSNNSSRHQMFDLLDSEITSQSANPSIMSTTNHLRIRGLILEARCLKGRILTVRSPHGNFSDNRFFANLDEVVNTEDELYCLPLSWCNTTPSPGEQIQTRLIEEDKSMGSIQDQIASERSMLEHLGVILPGATWCGDEVLQAKFKENTSFECLILKKVGIEGIKYRRVGFATVPGRESFERVRPVALELI</sequence>
<feature type="domain" description="Heterokaryon incompatibility" evidence="1">
    <location>
        <begin position="228"/>
        <end position="380"/>
    </location>
</feature>